<dbReference type="InterPro" id="IPR023614">
    <property type="entry name" value="Porin_dom_sf"/>
</dbReference>
<dbReference type="KEGG" id="aell:AELL_0636"/>
<name>A0A347U647_9BACT</name>
<evidence type="ECO:0000313" key="5">
    <source>
        <dbReference type="Proteomes" id="UP000290588"/>
    </source>
</evidence>
<feature type="chain" id="PRO_5044584718" evidence="1">
    <location>
        <begin position="24"/>
        <end position="223"/>
    </location>
</feature>
<dbReference type="Gene3D" id="2.40.160.10">
    <property type="entry name" value="Porin"/>
    <property type="match status" value="1"/>
</dbReference>
<proteinExistence type="predicted"/>
<evidence type="ECO:0000313" key="3">
    <source>
        <dbReference type="EMBL" id="RXI31028.1"/>
    </source>
</evidence>
<dbReference type="NCBIfam" id="TIGR02001">
    <property type="entry name" value="gcw_chp"/>
    <property type="match status" value="1"/>
</dbReference>
<sequence length="223" mass="24569">MKKLSLAALLALGTLGSVSTIQANDLEVSGNVGAASNYIWRGMTQTKDKSAVNGGVDLKYNGFYLGTWASNVDFGTQANYELDGYVGYSNTINDFSYDLSYIKYMYPDSKDQSDFDEAKLALGYTLGDLSLGASYSKAMYQEWGGHKPYYVEGTVSYDFKILSVDASYGDYQDYGRNYTAGISKTVEIEGQSIDLALIYANYNPDDTTKGDQKNLFVTAKYSF</sequence>
<gene>
    <name evidence="2" type="ORF">AELL_0636</name>
    <name evidence="3" type="ORF">CP962_06055</name>
</gene>
<dbReference type="Proteomes" id="UP000262582">
    <property type="component" value="Chromosome"/>
</dbReference>
<dbReference type="InterPro" id="IPR010239">
    <property type="entry name" value="CHP02001"/>
</dbReference>
<dbReference type="OrthoDB" id="9793561at2"/>
<reference evidence="2 4" key="2">
    <citation type="submission" date="2018-08" db="EMBL/GenBank/DDBJ databases">
        <title>Complete genome of the Arcobacter ellisii type strain LMG 26155.</title>
        <authorList>
            <person name="Miller W.G."/>
            <person name="Yee E."/>
            <person name="Bono J.L."/>
        </authorList>
    </citation>
    <scope>NUCLEOTIDE SEQUENCE [LARGE SCALE GENOMIC DNA]</scope>
    <source>
        <strain evidence="2 4">LMG 26155</strain>
    </source>
</reference>
<organism evidence="3 5">
    <name type="scientific">Arcobacter ellisii</name>
    <dbReference type="NCBI Taxonomy" id="913109"/>
    <lineage>
        <taxon>Bacteria</taxon>
        <taxon>Pseudomonadati</taxon>
        <taxon>Campylobacterota</taxon>
        <taxon>Epsilonproteobacteria</taxon>
        <taxon>Campylobacterales</taxon>
        <taxon>Arcobacteraceae</taxon>
        <taxon>Arcobacter</taxon>
    </lineage>
</organism>
<dbReference type="Pfam" id="PF09694">
    <property type="entry name" value="Gcw_chp"/>
    <property type="match status" value="1"/>
</dbReference>
<evidence type="ECO:0000313" key="4">
    <source>
        <dbReference type="Proteomes" id="UP000262582"/>
    </source>
</evidence>
<evidence type="ECO:0000256" key="1">
    <source>
        <dbReference type="SAM" id="SignalP"/>
    </source>
</evidence>
<dbReference type="RefSeq" id="WP_118916558.1">
    <property type="nucleotide sequence ID" value="NZ_CP032097.1"/>
</dbReference>
<dbReference type="EMBL" id="CP032097">
    <property type="protein sequence ID" value="AXX94325.1"/>
    <property type="molecule type" value="Genomic_DNA"/>
</dbReference>
<evidence type="ECO:0000313" key="2">
    <source>
        <dbReference type="EMBL" id="AXX94325.1"/>
    </source>
</evidence>
<dbReference type="Proteomes" id="UP000290588">
    <property type="component" value="Unassembled WGS sequence"/>
</dbReference>
<dbReference type="AlphaFoldDB" id="A0A347U647"/>
<reference evidence="3 5" key="1">
    <citation type="submission" date="2017-09" db="EMBL/GenBank/DDBJ databases">
        <title>Genomics of the genus Arcobacter.</title>
        <authorList>
            <person name="Perez-Cataluna A."/>
            <person name="Figueras M.J."/>
            <person name="Salas-Masso N."/>
        </authorList>
    </citation>
    <scope>NUCLEOTIDE SEQUENCE [LARGE SCALE GENOMIC DNA]</scope>
    <source>
        <strain evidence="3 5">CECT 7837</strain>
    </source>
</reference>
<feature type="signal peptide" evidence="1">
    <location>
        <begin position="1"/>
        <end position="23"/>
    </location>
</feature>
<accession>A0A347U647</accession>
<keyword evidence="1" id="KW-0732">Signal</keyword>
<dbReference type="SUPFAM" id="SSF56935">
    <property type="entry name" value="Porins"/>
    <property type="match status" value="1"/>
</dbReference>
<dbReference type="EMBL" id="NXIG01000005">
    <property type="protein sequence ID" value="RXI31028.1"/>
    <property type="molecule type" value="Genomic_DNA"/>
</dbReference>
<keyword evidence="4" id="KW-1185">Reference proteome</keyword>
<protein>
    <submittedName>
        <fullName evidence="2">Gcw_chp domain-containing protein</fullName>
    </submittedName>
</protein>